<evidence type="ECO:0000313" key="3">
    <source>
        <dbReference type="Proteomes" id="UP000555564"/>
    </source>
</evidence>
<keyword evidence="1" id="KW-0472">Membrane</keyword>
<feature type="transmembrane region" description="Helical" evidence="1">
    <location>
        <begin position="172"/>
        <end position="191"/>
    </location>
</feature>
<keyword evidence="1" id="KW-1133">Transmembrane helix</keyword>
<organism evidence="2 3">
    <name type="scientific">Sphaerisporangium rubeum</name>
    <dbReference type="NCBI Taxonomy" id="321317"/>
    <lineage>
        <taxon>Bacteria</taxon>
        <taxon>Bacillati</taxon>
        <taxon>Actinomycetota</taxon>
        <taxon>Actinomycetes</taxon>
        <taxon>Streptosporangiales</taxon>
        <taxon>Streptosporangiaceae</taxon>
        <taxon>Sphaerisporangium</taxon>
    </lineage>
</organism>
<proteinExistence type="predicted"/>
<gene>
    <name evidence="2" type="ORF">BJ992_002610</name>
</gene>
<evidence type="ECO:0000256" key="1">
    <source>
        <dbReference type="SAM" id="Phobius"/>
    </source>
</evidence>
<evidence type="ECO:0000313" key="2">
    <source>
        <dbReference type="EMBL" id="MBB6473179.1"/>
    </source>
</evidence>
<comment type="caution">
    <text evidence="2">The sequence shown here is derived from an EMBL/GenBank/DDBJ whole genome shotgun (WGS) entry which is preliminary data.</text>
</comment>
<reference evidence="2 3" key="1">
    <citation type="submission" date="2020-08" db="EMBL/GenBank/DDBJ databases">
        <title>Sequencing the genomes of 1000 actinobacteria strains.</title>
        <authorList>
            <person name="Klenk H.-P."/>
        </authorList>
    </citation>
    <scope>NUCLEOTIDE SEQUENCE [LARGE SCALE GENOMIC DNA]</scope>
    <source>
        <strain evidence="2 3">DSM 44936</strain>
    </source>
</reference>
<sequence length="238" mass="25532">MIRLVTTTSLLAGTALLGASVLVQVQDFLIFYSGVFTLLGLTGTVVIGLAATDRLVLRVRHRVLMQAAHRGFAVASVGFLITHVVLQIMRGRVSASGALLPFGDSGFAVSLGTVAADLLILAAATGAFRGRFVGIRWPWLWRALHVTAYLCWPIAIVHGLTAGRAAADWVTLSYVAAIIAVGFVLLVRLLVTVGPRDRAPARFAGKGKGGGGRKAETIRVDDVFDEEFWVTLRKEVRR</sequence>
<protein>
    <recommendedName>
        <fullName evidence="4">Ferric reductase</fullName>
    </recommendedName>
</protein>
<name>A0A7X0M7M0_9ACTN</name>
<keyword evidence="3" id="KW-1185">Reference proteome</keyword>
<feature type="transmembrane region" description="Helical" evidence="1">
    <location>
        <begin position="29"/>
        <end position="51"/>
    </location>
</feature>
<feature type="transmembrane region" description="Helical" evidence="1">
    <location>
        <begin position="140"/>
        <end position="160"/>
    </location>
</feature>
<dbReference type="RefSeq" id="WP_184980751.1">
    <property type="nucleotide sequence ID" value="NZ_BAAALO010000005.1"/>
</dbReference>
<keyword evidence="1" id="KW-0812">Transmembrane</keyword>
<feature type="transmembrane region" description="Helical" evidence="1">
    <location>
        <begin position="72"/>
        <end position="89"/>
    </location>
</feature>
<dbReference type="AlphaFoldDB" id="A0A7X0M7M0"/>
<feature type="transmembrane region" description="Helical" evidence="1">
    <location>
        <begin position="109"/>
        <end position="128"/>
    </location>
</feature>
<dbReference type="EMBL" id="JACHIU010000001">
    <property type="protein sequence ID" value="MBB6473179.1"/>
    <property type="molecule type" value="Genomic_DNA"/>
</dbReference>
<accession>A0A7X0M7M0</accession>
<evidence type="ECO:0008006" key="4">
    <source>
        <dbReference type="Google" id="ProtNLM"/>
    </source>
</evidence>
<dbReference type="Proteomes" id="UP000555564">
    <property type="component" value="Unassembled WGS sequence"/>
</dbReference>